<organism evidence="1 2">
    <name type="scientific">Daphnia magna</name>
    <dbReference type="NCBI Taxonomy" id="35525"/>
    <lineage>
        <taxon>Eukaryota</taxon>
        <taxon>Metazoa</taxon>
        <taxon>Ecdysozoa</taxon>
        <taxon>Arthropoda</taxon>
        <taxon>Crustacea</taxon>
        <taxon>Branchiopoda</taxon>
        <taxon>Diplostraca</taxon>
        <taxon>Cladocera</taxon>
        <taxon>Anomopoda</taxon>
        <taxon>Daphniidae</taxon>
        <taxon>Daphnia</taxon>
    </lineage>
</organism>
<keyword evidence="2" id="KW-1185">Reference proteome</keyword>
<evidence type="ECO:0000313" key="2">
    <source>
        <dbReference type="Proteomes" id="UP001234178"/>
    </source>
</evidence>
<proteinExistence type="predicted"/>
<comment type="caution">
    <text evidence="1">The sequence shown here is derived from an EMBL/GenBank/DDBJ whole genome shotgun (WGS) entry which is preliminary data.</text>
</comment>
<sequence length="154" mass="17985">MVYNLCGYLLHSRKYLLKCEDCLNTLETSLESLPPDFSEAIATNRKDRGGLKYCTKEMFDLFIIVEEAYRAEVDLGKLNILDWFERSMETLGVLVKENKFNPTICCDTHRKELVGKLVLEYLIIRNHLETKKWVKEFNQQSKSKSLQKQAKVIS</sequence>
<dbReference type="Proteomes" id="UP001234178">
    <property type="component" value="Unassembled WGS sequence"/>
</dbReference>
<gene>
    <name evidence="1" type="ORF">OUZ56_029094</name>
</gene>
<protein>
    <submittedName>
        <fullName evidence="1">Uncharacterized protein</fullName>
    </submittedName>
</protein>
<reference evidence="1 2" key="1">
    <citation type="journal article" date="2023" name="Nucleic Acids Res.">
        <title>The hologenome of Daphnia magna reveals possible DNA methylation and microbiome-mediated evolution of the host genome.</title>
        <authorList>
            <person name="Chaturvedi A."/>
            <person name="Li X."/>
            <person name="Dhandapani V."/>
            <person name="Marshall H."/>
            <person name="Kissane S."/>
            <person name="Cuenca-Cambronero M."/>
            <person name="Asole G."/>
            <person name="Calvet F."/>
            <person name="Ruiz-Romero M."/>
            <person name="Marangio P."/>
            <person name="Guigo R."/>
            <person name="Rago D."/>
            <person name="Mirbahai L."/>
            <person name="Eastwood N."/>
            <person name="Colbourne J.K."/>
            <person name="Zhou J."/>
            <person name="Mallon E."/>
            <person name="Orsini L."/>
        </authorList>
    </citation>
    <scope>NUCLEOTIDE SEQUENCE [LARGE SCALE GENOMIC DNA]</scope>
    <source>
        <strain evidence="1">LRV0_1</strain>
    </source>
</reference>
<dbReference type="EMBL" id="JAOYFB010000040">
    <property type="protein sequence ID" value="KAK4037052.1"/>
    <property type="molecule type" value="Genomic_DNA"/>
</dbReference>
<accession>A0ABR0B6A8</accession>
<evidence type="ECO:0000313" key="1">
    <source>
        <dbReference type="EMBL" id="KAK4037052.1"/>
    </source>
</evidence>
<name>A0ABR0B6A8_9CRUS</name>